<evidence type="ECO:0000256" key="6">
    <source>
        <dbReference type="ARBA" id="ARBA00022759"/>
    </source>
</evidence>
<dbReference type="InterPro" id="IPR043502">
    <property type="entry name" value="DNA/RNA_pol_sf"/>
</dbReference>
<evidence type="ECO:0000256" key="3">
    <source>
        <dbReference type="ARBA" id="ARBA00022679"/>
    </source>
</evidence>
<evidence type="ECO:0000256" key="5">
    <source>
        <dbReference type="ARBA" id="ARBA00022722"/>
    </source>
</evidence>
<dbReference type="EMBL" id="JAYMGO010000009">
    <property type="protein sequence ID" value="KAL1268819.1"/>
    <property type="molecule type" value="Genomic_DNA"/>
</dbReference>
<evidence type="ECO:0000259" key="7">
    <source>
        <dbReference type="PROSITE" id="PS50878"/>
    </source>
</evidence>
<sequence length="684" mass="77070">MERGCAGGQNQTLDQKDVDWELWYENTSTAKPGGIQVVVQNSQRIELFSELFYAPVIVNKTFRVKRMLDSGSMTCTVNEDTASRMLEENIITKEKELSEQVILIGCGGHQTHPKCAYKVEIEVYGIQYTVPILVIPGQKDDLILGSNVKKYLMHEMKGSNDYWRLTAQNCDMSESPDTSQFLDMMAGVTRWQGAEIPSKIRTVKLTQAVTLLARHEHLLWGRLPKNTLMSPGSTVIVEPTSSKSMPQNILVGQVITPMWGDGYIPMKIMNLSDQPVTLKRNCKLADVSPCVAVEDFTVFQNTSQVETMDHLAACLESNSKDFEEKLANVGLKGIDIDSCQVSHSTKQELVQLLVSYNDIFSKHALDCGEAKGFSHRIRLVDERPFRLPYRRVPPAHYQKLRQVLTEMENQGIIRKSTSEFASPSVMVWKKEGSLRICTDFRWLNARTLKDAHPLPHQSDCLASLGGNVFFSTMDLTSSFYNIPMHEEDKKYKAFITPLAYMNTIVCHKAYAIAPPHYEDDAEYICDLNFTQLLCYLDDLLVFAATEKEALSRLEVVFQRLCQHNLKLSPKKCHLLRTSVRLLGHVIEGGGVAVDPEKVDVISRMTKSDLMEDDGVTRSYSFGVTSELWSYSFQARGTWRPHNPDLDDCDDEAGVPVANLATPLTSFSIYCSESESSERRTAFGC</sequence>
<dbReference type="InterPro" id="IPR043128">
    <property type="entry name" value="Rev_trsase/Diguanyl_cyclase"/>
</dbReference>
<dbReference type="Gene3D" id="2.40.70.10">
    <property type="entry name" value="Acid Proteases"/>
    <property type="match status" value="1"/>
</dbReference>
<evidence type="ECO:0000256" key="1">
    <source>
        <dbReference type="ARBA" id="ARBA00010879"/>
    </source>
</evidence>
<dbReference type="EC" id="3.1.26.4" evidence="2"/>
<keyword evidence="6" id="KW-0255">Endonuclease</keyword>
<keyword evidence="3" id="KW-0808">Transferase</keyword>
<dbReference type="InterPro" id="IPR021109">
    <property type="entry name" value="Peptidase_aspartic_dom_sf"/>
</dbReference>
<dbReference type="InterPro" id="IPR050951">
    <property type="entry name" value="Retrovirus_Pol_polyprotein"/>
</dbReference>
<evidence type="ECO:0000313" key="9">
    <source>
        <dbReference type="Proteomes" id="UP001558613"/>
    </source>
</evidence>
<keyword evidence="5" id="KW-0540">Nuclease</keyword>
<evidence type="ECO:0000256" key="4">
    <source>
        <dbReference type="ARBA" id="ARBA00022695"/>
    </source>
</evidence>
<dbReference type="SUPFAM" id="SSF56672">
    <property type="entry name" value="DNA/RNA polymerases"/>
    <property type="match status" value="1"/>
</dbReference>
<dbReference type="Gene3D" id="3.30.70.270">
    <property type="match status" value="1"/>
</dbReference>
<dbReference type="PANTHER" id="PTHR37984:SF5">
    <property type="entry name" value="PROTEIN NYNRIN-LIKE"/>
    <property type="match status" value="1"/>
</dbReference>
<dbReference type="PROSITE" id="PS50878">
    <property type="entry name" value="RT_POL"/>
    <property type="match status" value="1"/>
</dbReference>
<dbReference type="CDD" id="cd00303">
    <property type="entry name" value="retropepsin_like"/>
    <property type="match status" value="1"/>
</dbReference>
<reference evidence="8 9" key="1">
    <citation type="submission" date="2023-09" db="EMBL/GenBank/DDBJ databases">
        <authorList>
            <person name="Wang M."/>
        </authorList>
    </citation>
    <scope>NUCLEOTIDE SEQUENCE [LARGE SCALE GENOMIC DNA]</scope>
    <source>
        <strain evidence="8">GT-2023</strain>
        <tissue evidence="8">Liver</tissue>
    </source>
</reference>
<dbReference type="PANTHER" id="PTHR37984">
    <property type="entry name" value="PROTEIN CBG26694"/>
    <property type="match status" value="1"/>
</dbReference>
<evidence type="ECO:0000313" key="8">
    <source>
        <dbReference type="EMBL" id="KAL1268819.1"/>
    </source>
</evidence>
<dbReference type="CDD" id="cd01647">
    <property type="entry name" value="RT_LTR"/>
    <property type="match status" value="1"/>
</dbReference>
<feature type="domain" description="Reverse transcriptase" evidence="7">
    <location>
        <begin position="408"/>
        <end position="586"/>
    </location>
</feature>
<comment type="caution">
    <text evidence="8">The sequence shown here is derived from an EMBL/GenBank/DDBJ whole genome shotgun (WGS) entry which is preliminary data.</text>
</comment>
<keyword evidence="9" id="KW-1185">Reference proteome</keyword>
<name>A0ABR3MW01_9TELE</name>
<evidence type="ECO:0000256" key="2">
    <source>
        <dbReference type="ARBA" id="ARBA00012180"/>
    </source>
</evidence>
<dbReference type="Gene3D" id="3.10.10.10">
    <property type="entry name" value="HIV Type 1 Reverse Transcriptase, subunit A, domain 1"/>
    <property type="match status" value="1"/>
</dbReference>
<keyword evidence="4" id="KW-0548">Nucleotidyltransferase</keyword>
<dbReference type="InterPro" id="IPR000477">
    <property type="entry name" value="RT_dom"/>
</dbReference>
<organism evidence="8 9">
    <name type="scientific">Cirrhinus molitorella</name>
    <name type="common">mud carp</name>
    <dbReference type="NCBI Taxonomy" id="172907"/>
    <lineage>
        <taxon>Eukaryota</taxon>
        <taxon>Metazoa</taxon>
        <taxon>Chordata</taxon>
        <taxon>Craniata</taxon>
        <taxon>Vertebrata</taxon>
        <taxon>Euteleostomi</taxon>
        <taxon>Actinopterygii</taxon>
        <taxon>Neopterygii</taxon>
        <taxon>Teleostei</taxon>
        <taxon>Ostariophysi</taxon>
        <taxon>Cypriniformes</taxon>
        <taxon>Cyprinidae</taxon>
        <taxon>Labeoninae</taxon>
        <taxon>Labeonini</taxon>
        <taxon>Cirrhinus</taxon>
    </lineage>
</organism>
<proteinExistence type="inferred from homology"/>
<accession>A0ABR3MW01</accession>
<dbReference type="Proteomes" id="UP001558613">
    <property type="component" value="Unassembled WGS sequence"/>
</dbReference>
<dbReference type="Pfam" id="PF00078">
    <property type="entry name" value="RVT_1"/>
    <property type="match status" value="1"/>
</dbReference>
<comment type="similarity">
    <text evidence="1">Belongs to the beta type-B retroviral polymerase family. HERV class-II K(HML-2) pol subfamily.</text>
</comment>
<gene>
    <name evidence="8" type="ORF">QQF64_034182</name>
</gene>
<keyword evidence="6" id="KW-0378">Hydrolase</keyword>
<protein>
    <recommendedName>
        <fullName evidence="2">ribonuclease H</fullName>
        <ecNumber evidence="2">3.1.26.4</ecNumber>
    </recommendedName>
</protein>